<sequence>MLLLSPSPSLSTPTHPFLVKHNLCSRDLTRTIVNHKKCRIHDKFQPCAFATSEPTSQNGFCRRDLVLFGLSSSFSLIFPTLGSLAEEELKTAPLVDEINSYSYLYPVELPSKKFLFKW</sequence>
<evidence type="ECO:0000313" key="1">
    <source>
        <dbReference type="EMBL" id="KAK7817824.1"/>
    </source>
</evidence>
<organism evidence="1 2">
    <name type="scientific">Quercus suber</name>
    <name type="common">Cork oak</name>
    <dbReference type="NCBI Taxonomy" id="58331"/>
    <lineage>
        <taxon>Eukaryota</taxon>
        <taxon>Viridiplantae</taxon>
        <taxon>Streptophyta</taxon>
        <taxon>Embryophyta</taxon>
        <taxon>Tracheophyta</taxon>
        <taxon>Spermatophyta</taxon>
        <taxon>Magnoliopsida</taxon>
        <taxon>eudicotyledons</taxon>
        <taxon>Gunneridae</taxon>
        <taxon>Pentapetalae</taxon>
        <taxon>rosids</taxon>
        <taxon>fabids</taxon>
        <taxon>Fagales</taxon>
        <taxon>Fagaceae</taxon>
        <taxon>Quercus</taxon>
    </lineage>
</organism>
<comment type="caution">
    <text evidence="1">The sequence shown here is derived from an EMBL/GenBank/DDBJ whole genome shotgun (WGS) entry which is preliminary data.</text>
</comment>
<dbReference type="AlphaFoldDB" id="A0AAW0ITX9"/>
<dbReference type="EMBL" id="PKMF04000860">
    <property type="protein sequence ID" value="KAK7817824.1"/>
    <property type="molecule type" value="Genomic_DNA"/>
</dbReference>
<keyword evidence="2" id="KW-1185">Reference proteome</keyword>
<reference evidence="1 2" key="1">
    <citation type="journal article" date="2018" name="Sci. Data">
        <title>The draft genome sequence of cork oak.</title>
        <authorList>
            <person name="Ramos A.M."/>
            <person name="Usie A."/>
            <person name="Barbosa P."/>
            <person name="Barros P.M."/>
            <person name="Capote T."/>
            <person name="Chaves I."/>
            <person name="Simoes F."/>
            <person name="Abreu I."/>
            <person name="Carrasquinho I."/>
            <person name="Faro C."/>
            <person name="Guimaraes J.B."/>
            <person name="Mendonca D."/>
            <person name="Nobrega F."/>
            <person name="Rodrigues L."/>
            <person name="Saibo N.J.M."/>
            <person name="Varela M.C."/>
            <person name="Egas C."/>
            <person name="Matos J."/>
            <person name="Miguel C.M."/>
            <person name="Oliveira M.M."/>
            <person name="Ricardo C.P."/>
            <person name="Goncalves S."/>
        </authorList>
    </citation>
    <scope>NUCLEOTIDE SEQUENCE [LARGE SCALE GENOMIC DNA]</scope>
    <source>
        <strain evidence="2">cv. HL8</strain>
    </source>
</reference>
<dbReference type="Proteomes" id="UP000237347">
    <property type="component" value="Unassembled WGS sequence"/>
</dbReference>
<gene>
    <name evidence="1" type="primary">PPD5</name>
    <name evidence="1" type="ORF">CFP56_042368</name>
</gene>
<accession>A0AAW0ITX9</accession>
<proteinExistence type="predicted"/>
<name>A0AAW0ITX9_QUESU</name>
<protein>
    <submittedName>
        <fullName evidence="1">Psbp domain-containing protein 5</fullName>
    </submittedName>
</protein>
<evidence type="ECO:0000313" key="2">
    <source>
        <dbReference type="Proteomes" id="UP000237347"/>
    </source>
</evidence>